<comment type="caution">
    <text evidence="7">The sequence shown here is derived from an EMBL/GenBank/DDBJ whole genome shotgun (WGS) entry which is preliminary data.</text>
</comment>
<evidence type="ECO:0000313" key="7">
    <source>
        <dbReference type="EMBL" id="MFD1606284.1"/>
    </source>
</evidence>
<dbReference type="Proteomes" id="UP001597221">
    <property type="component" value="Unassembled WGS sequence"/>
</dbReference>
<dbReference type="SUPFAM" id="SSF88659">
    <property type="entry name" value="Sigma3 and sigma4 domains of RNA polymerase sigma factors"/>
    <property type="match status" value="1"/>
</dbReference>
<evidence type="ECO:0000313" key="8">
    <source>
        <dbReference type="Proteomes" id="UP001597221"/>
    </source>
</evidence>
<dbReference type="Gene3D" id="1.10.1740.10">
    <property type="match status" value="1"/>
</dbReference>
<feature type="domain" description="RNA polymerase sigma factor 70 region 4 type 2" evidence="6">
    <location>
        <begin position="116"/>
        <end position="164"/>
    </location>
</feature>
<dbReference type="Pfam" id="PF08281">
    <property type="entry name" value="Sigma70_r4_2"/>
    <property type="match status" value="1"/>
</dbReference>
<dbReference type="NCBIfam" id="TIGR02937">
    <property type="entry name" value="sigma70-ECF"/>
    <property type="match status" value="1"/>
</dbReference>
<dbReference type="PANTHER" id="PTHR43133">
    <property type="entry name" value="RNA POLYMERASE ECF-TYPE SIGMA FACTO"/>
    <property type="match status" value="1"/>
</dbReference>
<evidence type="ECO:0000256" key="3">
    <source>
        <dbReference type="ARBA" id="ARBA00023082"/>
    </source>
</evidence>
<dbReference type="Gene3D" id="1.10.10.10">
    <property type="entry name" value="Winged helix-like DNA-binding domain superfamily/Winged helix DNA-binding domain"/>
    <property type="match status" value="1"/>
</dbReference>
<dbReference type="Pfam" id="PF04542">
    <property type="entry name" value="Sigma70_r2"/>
    <property type="match status" value="1"/>
</dbReference>
<dbReference type="InterPro" id="IPR036388">
    <property type="entry name" value="WH-like_DNA-bd_sf"/>
</dbReference>
<name>A0ABW4HL12_9BACI</name>
<dbReference type="PANTHER" id="PTHR43133:SF51">
    <property type="entry name" value="RNA POLYMERASE SIGMA FACTOR"/>
    <property type="match status" value="1"/>
</dbReference>
<sequence length="174" mass="20615">MELERKLLKKIKKGNQQAFRILYDRYAGDAIRTVYAITRNNNHTFDIVQETFIKVFRHIDRFDVSKPFKPWFYRILVNESMRYMKKEAKLVTGLTEDTLDYLGQQHSSSTYEDLEIAMERLQPEMRTLLVLKYVNSYTEQEIATLLDVPKSTVKSRLYQARNELRAYLGGMANE</sequence>
<evidence type="ECO:0000256" key="2">
    <source>
        <dbReference type="ARBA" id="ARBA00023015"/>
    </source>
</evidence>
<dbReference type="CDD" id="cd06171">
    <property type="entry name" value="Sigma70_r4"/>
    <property type="match status" value="1"/>
</dbReference>
<accession>A0ABW4HL12</accession>
<gene>
    <name evidence="7" type="ORF">ACFSBH_01190</name>
</gene>
<evidence type="ECO:0000259" key="5">
    <source>
        <dbReference type="Pfam" id="PF04542"/>
    </source>
</evidence>
<evidence type="ECO:0000256" key="1">
    <source>
        <dbReference type="ARBA" id="ARBA00010641"/>
    </source>
</evidence>
<evidence type="ECO:0000256" key="4">
    <source>
        <dbReference type="ARBA" id="ARBA00023163"/>
    </source>
</evidence>
<dbReference type="InterPro" id="IPR039425">
    <property type="entry name" value="RNA_pol_sigma-70-like"/>
</dbReference>
<dbReference type="InterPro" id="IPR013249">
    <property type="entry name" value="RNA_pol_sigma70_r4_t2"/>
</dbReference>
<keyword evidence="2" id="KW-0805">Transcription regulation</keyword>
<keyword evidence="4" id="KW-0804">Transcription</keyword>
<proteinExistence type="inferred from homology"/>
<dbReference type="SUPFAM" id="SSF88946">
    <property type="entry name" value="Sigma2 domain of RNA polymerase sigma factors"/>
    <property type="match status" value="1"/>
</dbReference>
<dbReference type="InterPro" id="IPR013324">
    <property type="entry name" value="RNA_pol_sigma_r3/r4-like"/>
</dbReference>
<reference evidence="8" key="1">
    <citation type="journal article" date="2019" name="Int. J. Syst. Evol. Microbiol.">
        <title>The Global Catalogue of Microorganisms (GCM) 10K type strain sequencing project: providing services to taxonomists for standard genome sequencing and annotation.</title>
        <authorList>
            <consortium name="The Broad Institute Genomics Platform"/>
            <consortium name="The Broad Institute Genome Sequencing Center for Infectious Disease"/>
            <person name="Wu L."/>
            <person name="Ma J."/>
        </authorList>
    </citation>
    <scope>NUCLEOTIDE SEQUENCE [LARGE SCALE GENOMIC DNA]</scope>
    <source>
        <strain evidence="8">CGMCC 1.12376</strain>
    </source>
</reference>
<dbReference type="InterPro" id="IPR014284">
    <property type="entry name" value="RNA_pol_sigma-70_dom"/>
</dbReference>
<dbReference type="InterPro" id="IPR013325">
    <property type="entry name" value="RNA_pol_sigma_r2"/>
</dbReference>
<dbReference type="RefSeq" id="WP_251514192.1">
    <property type="nucleotide sequence ID" value="NZ_JAMBON010000015.1"/>
</dbReference>
<keyword evidence="3" id="KW-0731">Sigma factor</keyword>
<protein>
    <submittedName>
        <fullName evidence="7">RNA polymerase sigma factor</fullName>
    </submittedName>
</protein>
<dbReference type="EMBL" id="JBHUDE010000005">
    <property type="protein sequence ID" value="MFD1606284.1"/>
    <property type="molecule type" value="Genomic_DNA"/>
</dbReference>
<dbReference type="InterPro" id="IPR007627">
    <property type="entry name" value="RNA_pol_sigma70_r2"/>
</dbReference>
<organism evidence="7 8">
    <name type="scientific">Oceanobacillus luteolus</name>
    <dbReference type="NCBI Taxonomy" id="1274358"/>
    <lineage>
        <taxon>Bacteria</taxon>
        <taxon>Bacillati</taxon>
        <taxon>Bacillota</taxon>
        <taxon>Bacilli</taxon>
        <taxon>Bacillales</taxon>
        <taxon>Bacillaceae</taxon>
        <taxon>Oceanobacillus</taxon>
    </lineage>
</organism>
<feature type="domain" description="RNA polymerase sigma-70 region 2" evidence="5">
    <location>
        <begin position="22"/>
        <end position="88"/>
    </location>
</feature>
<comment type="similarity">
    <text evidence="1">Belongs to the sigma-70 factor family. ECF subfamily.</text>
</comment>
<keyword evidence="8" id="KW-1185">Reference proteome</keyword>
<evidence type="ECO:0000259" key="6">
    <source>
        <dbReference type="Pfam" id="PF08281"/>
    </source>
</evidence>